<evidence type="ECO:0000313" key="9">
    <source>
        <dbReference type="Proteomes" id="UP000698222"/>
    </source>
</evidence>
<protein>
    <submittedName>
        <fullName evidence="8">Membrane protein YccC</fullName>
    </submittedName>
</protein>
<reference evidence="8 9" key="1">
    <citation type="submission" date="2021-03" db="EMBL/GenBank/DDBJ databases">
        <title>Sequencing the genomes of 1000 actinobacteria strains.</title>
        <authorList>
            <person name="Klenk H.-P."/>
        </authorList>
    </citation>
    <scope>NUCLEOTIDE SEQUENCE [LARGE SCALE GENOMIC DNA]</scope>
    <source>
        <strain evidence="8 9">DSM 14564</strain>
    </source>
</reference>
<feature type="transmembrane region" description="Helical" evidence="6">
    <location>
        <begin position="18"/>
        <end position="35"/>
    </location>
</feature>
<evidence type="ECO:0000256" key="5">
    <source>
        <dbReference type="SAM" id="MobiDB-lite"/>
    </source>
</evidence>
<evidence type="ECO:0000256" key="4">
    <source>
        <dbReference type="ARBA" id="ARBA00023136"/>
    </source>
</evidence>
<comment type="subcellular location">
    <subcellularLocation>
        <location evidence="1">Membrane</location>
        <topology evidence="1">Multi-pass membrane protein</topology>
    </subcellularLocation>
</comment>
<feature type="region of interest" description="Disordered" evidence="5">
    <location>
        <begin position="127"/>
        <end position="160"/>
    </location>
</feature>
<evidence type="ECO:0000313" key="8">
    <source>
        <dbReference type="EMBL" id="MBP2407580.1"/>
    </source>
</evidence>
<evidence type="ECO:0000259" key="7">
    <source>
        <dbReference type="Pfam" id="PF13515"/>
    </source>
</evidence>
<gene>
    <name evidence="8" type="ORF">JOF44_000483</name>
</gene>
<dbReference type="Proteomes" id="UP000698222">
    <property type="component" value="Unassembled WGS sequence"/>
</dbReference>
<proteinExistence type="predicted"/>
<evidence type="ECO:0000256" key="3">
    <source>
        <dbReference type="ARBA" id="ARBA00022989"/>
    </source>
</evidence>
<dbReference type="EMBL" id="JAGIOC010000001">
    <property type="protein sequence ID" value="MBP2407580.1"/>
    <property type="molecule type" value="Genomic_DNA"/>
</dbReference>
<feature type="region of interest" description="Disordered" evidence="5">
    <location>
        <begin position="220"/>
        <end position="268"/>
    </location>
</feature>
<feature type="domain" description="Integral membrane bound transporter" evidence="7">
    <location>
        <begin position="9"/>
        <end position="126"/>
    </location>
</feature>
<organism evidence="8 9">
    <name type="scientific">Brachybacterium fresconis</name>
    <dbReference type="NCBI Taxonomy" id="173363"/>
    <lineage>
        <taxon>Bacteria</taxon>
        <taxon>Bacillati</taxon>
        <taxon>Actinomycetota</taxon>
        <taxon>Actinomycetes</taxon>
        <taxon>Micrococcales</taxon>
        <taxon>Dermabacteraceae</taxon>
        <taxon>Brachybacterium</taxon>
    </lineage>
</organism>
<keyword evidence="9" id="KW-1185">Reference proteome</keyword>
<sequence length="268" mass="29580">MVAATAAWWLSREVLDSMLPFLAPWTALLTVHATMHRSLSRGAHTTVASTIGVGLSFLIGAYLGVNVWTFALALFVGLAGARLSWIRDESVAIATTAIFILGSGFSEQQPLLLDRIIEVGVGMAIGGPRQPADHSPAARSAGRAIRGQHQPSHGRRPHQHGRRVLHLLGDRQGDAWRQETESMSEELDTAWQSAYSEGDWDERFRERWRAIVRDAEHAIAGPDANVRSDLRPHHRSRTGDGRRPGSPRGDLAAVRLPPVEHAPHRRRR</sequence>
<evidence type="ECO:0000256" key="6">
    <source>
        <dbReference type="SAM" id="Phobius"/>
    </source>
</evidence>
<keyword evidence="2 6" id="KW-0812">Transmembrane</keyword>
<accession>A0ABS4YG36</accession>
<evidence type="ECO:0000256" key="2">
    <source>
        <dbReference type="ARBA" id="ARBA00022692"/>
    </source>
</evidence>
<feature type="compositionally biased region" description="Basic and acidic residues" evidence="5">
    <location>
        <begin position="226"/>
        <end position="243"/>
    </location>
</feature>
<keyword evidence="4 6" id="KW-0472">Membrane</keyword>
<comment type="caution">
    <text evidence="8">The sequence shown here is derived from an EMBL/GenBank/DDBJ whole genome shotgun (WGS) entry which is preliminary data.</text>
</comment>
<keyword evidence="3 6" id="KW-1133">Transmembrane helix</keyword>
<dbReference type="Pfam" id="PF13515">
    <property type="entry name" value="FUSC_2"/>
    <property type="match status" value="1"/>
</dbReference>
<name>A0ABS4YG36_9MICO</name>
<evidence type="ECO:0000256" key="1">
    <source>
        <dbReference type="ARBA" id="ARBA00004141"/>
    </source>
</evidence>
<dbReference type="InterPro" id="IPR049453">
    <property type="entry name" value="Memb_transporter_dom"/>
</dbReference>
<dbReference type="RefSeq" id="WP_342591642.1">
    <property type="nucleotide sequence ID" value="NZ_BAAAJV010000011.1"/>
</dbReference>